<dbReference type="InterPro" id="IPR050314">
    <property type="entry name" value="Glycosyl_Hydrlase_18"/>
</dbReference>
<dbReference type="SMART" id="SM00636">
    <property type="entry name" value="Glyco_18"/>
    <property type="match status" value="1"/>
</dbReference>
<feature type="domain" description="GH18" evidence="1">
    <location>
        <begin position="1"/>
        <end position="417"/>
    </location>
</feature>
<organism evidence="2 3">
    <name type="scientific">Athelia psychrophila</name>
    <dbReference type="NCBI Taxonomy" id="1759441"/>
    <lineage>
        <taxon>Eukaryota</taxon>
        <taxon>Fungi</taxon>
        <taxon>Dikarya</taxon>
        <taxon>Basidiomycota</taxon>
        <taxon>Agaricomycotina</taxon>
        <taxon>Agaricomycetes</taxon>
        <taxon>Agaricomycetidae</taxon>
        <taxon>Atheliales</taxon>
        <taxon>Atheliaceae</taxon>
        <taxon>Athelia</taxon>
    </lineage>
</organism>
<dbReference type="GO" id="GO:0006032">
    <property type="term" value="P:chitin catabolic process"/>
    <property type="evidence" value="ECO:0007669"/>
    <property type="project" value="TreeGrafter"/>
</dbReference>
<dbReference type="OrthoDB" id="73875at2759"/>
<protein>
    <submittedName>
        <fullName evidence="2">Glycoside hydrolase family 18 protein</fullName>
    </submittedName>
</protein>
<accession>A0A166VPR7</accession>
<dbReference type="GO" id="GO:0008061">
    <property type="term" value="F:chitin binding"/>
    <property type="evidence" value="ECO:0007669"/>
    <property type="project" value="InterPro"/>
</dbReference>
<dbReference type="EMBL" id="KV417484">
    <property type="protein sequence ID" value="KZP32939.1"/>
    <property type="molecule type" value="Genomic_DNA"/>
</dbReference>
<dbReference type="Proteomes" id="UP000076532">
    <property type="component" value="Unassembled WGS sequence"/>
</dbReference>
<keyword evidence="2" id="KW-0378">Hydrolase</keyword>
<reference evidence="2 3" key="1">
    <citation type="journal article" date="2016" name="Mol. Biol. Evol.">
        <title>Comparative Genomics of Early-Diverging Mushroom-Forming Fungi Provides Insights into the Origins of Lignocellulose Decay Capabilities.</title>
        <authorList>
            <person name="Nagy L.G."/>
            <person name="Riley R."/>
            <person name="Tritt A."/>
            <person name="Adam C."/>
            <person name="Daum C."/>
            <person name="Floudas D."/>
            <person name="Sun H."/>
            <person name="Yadav J.S."/>
            <person name="Pangilinan J."/>
            <person name="Larsson K.H."/>
            <person name="Matsuura K."/>
            <person name="Barry K."/>
            <person name="Labutti K."/>
            <person name="Kuo R."/>
            <person name="Ohm R.A."/>
            <person name="Bhattacharya S.S."/>
            <person name="Shirouzu T."/>
            <person name="Yoshinaga Y."/>
            <person name="Martin F.M."/>
            <person name="Grigoriev I.V."/>
            <person name="Hibbett D.S."/>
        </authorList>
    </citation>
    <scope>NUCLEOTIDE SEQUENCE [LARGE SCALE GENOMIC DNA]</scope>
    <source>
        <strain evidence="2 3">CBS 109695</strain>
    </source>
</reference>
<dbReference type="InterPro" id="IPR001223">
    <property type="entry name" value="Glyco_hydro18_cat"/>
</dbReference>
<gene>
    <name evidence="2" type="ORF">FIBSPDRAFT_916277</name>
</gene>
<dbReference type="Gene3D" id="3.20.20.80">
    <property type="entry name" value="Glycosidases"/>
    <property type="match status" value="2"/>
</dbReference>
<dbReference type="AlphaFoldDB" id="A0A166VPR7"/>
<proteinExistence type="predicted"/>
<name>A0A166VPR7_9AGAM</name>
<evidence type="ECO:0000313" key="3">
    <source>
        <dbReference type="Proteomes" id="UP000076532"/>
    </source>
</evidence>
<dbReference type="GO" id="GO:0004568">
    <property type="term" value="F:chitinase activity"/>
    <property type="evidence" value="ECO:0007669"/>
    <property type="project" value="TreeGrafter"/>
</dbReference>
<sequence>MGYFPDWTAFQPEQVDFARFDWVDFAFAVPASPTSLTWDDPIHAPGLLLRLVAAAHVAGKKAKLSVGGWSGSKHFSAILATAATRTEFVAAVVRVYAAYGVDGVEFDWEYPGEEGNSGNGVRPGDSADFLAFLQLLRASLPAGAVITAATQSTPFAGADGSPMGDVSAFAAVLDWILVMNYDVWGSSPTPGPNAPLYDRCHNSTQPAASALAAYTQWTAAGFPAAQMVLGIPAYGYISKSAATHLVQRRSAPPRPSRPTVYFRNGDGNKPLVYAADVAAQGSVADVVDVVVADGEGDDGGQIMFGELVVQGALVRQDPPPPQSGTQPQPVGYISGPGFTRIWDECSSTPFLVSAPPNSTAATPSTSQVITYDDPQSLWMKATFARRVGMLGVNMFDVHGDSAEWDLVDAARMGMGLPAVVDAPGGGAGAA</sequence>
<dbReference type="PROSITE" id="PS51910">
    <property type="entry name" value="GH18_2"/>
    <property type="match status" value="1"/>
</dbReference>
<dbReference type="InterPro" id="IPR029070">
    <property type="entry name" value="Chitinase_insertion_sf"/>
</dbReference>
<dbReference type="PANTHER" id="PTHR11177:SF392">
    <property type="entry name" value="HAP41P"/>
    <property type="match status" value="1"/>
</dbReference>
<dbReference type="PANTHER" id="PTHR11177">
    <property type="entry name" value="CHITINASE"/>
    <property type="match status" value="1"/>
</dbReference>
<dbReference type="GO" id="GO:0005975">
    <property type="term" value="P:carbohydrate metabolic process"/>
    <property type="evidence" value="ECO:0007669"/>
    <property type="project" value="InterPro"/>
</dbReference>
<keyword evidence="3" id="KW-1185">Reference proteome</keyword>
<dbReference type="Pfam" id="PF00704">
    <property type="entry name" value="Glyco_hydro_18"/>
    <property type="match status" value="1"/>
</dbReference>
<dbReference type="GO" id="GO:0005576">
    <property type="term" value="C:extracellular region"/>
    <property type="evidence" value="ECO:0007669"/>
    <property type="project" value="TreeGrafter"/>
</dbReference>
<evidence type="ECO:0000259" key="1">
    <source>
        <dbReference type="PROSITE" id="PS51910"/>
    </source>
</evidence>
<evidence type="ECO:0000313" key="2">
    <source>
        <dbReference type="EMBL" id="KZP32939.1"/>
    </source>
</evidence>
<dbReference type="SUPFAM" id="SSF51445">
    <property type="entry name" value="(Trans)glycosidases"/>
    <property type="match status" value="1"/>
</dbReference>
<dbReference type="InterPro" id="IPR017853">
    <property type="entry name" value="GH"/>
</dbReference>
<dbReference type="STRING" id="436010.A0A166VPR7"/>
<dbReference type="Gene3D" id="3.10.50.10">
    <property type="match status" value="1"/>
</dbReference>
<dbReference type="InterPro" id="IPR011583">
    <property type="entry name" value="Chitinase_II/V-like_cat"/>
</dbReference>